<name>A0ACC3NXM4_9PEZI</name>
<dbReference type="EMBL" id="JAUTXU010000004">
    <property type="protein sequence ID" value="KAK3724801.1"/>
    <property type="molecule type" value="Genomic_DNA"/>
</dbReference>
<gene>
    <name evidence="1" type="ORF">LTR37_000849</name>
</gene>
<accession>A0ACC3NXM4</accession>
<dbReference type="Proteomes" id="UP001281147">
    <property type="component" value="Unassembled WGS sequence"/>
</dbReference>
<reference evidence="1" key="1">
    <citation type="submission" date="2023-07" db="EMBL/GenBank/DDBJ databases">
        <title>Black Yeasts Isolated from many extreme environments.</title>
        <authorList>
            <person name="Coleine C."/>
            <person name="Stajich J.E."/>
            <person name="Selbmann L."/>
        </authorList>
    </citation>
    <scope>NUCLEOTIDE SEQUENCE</scope>
    <source>
        <strain evidence="1">CCFEE 5714</strain>
    </source>
</reference>
<sequence length="295" mass="33481">MAPRKPRSGRLSTTSASTKPVPTKVTKRKATAKPRGRPARLPATAFTAQADSALLNLPAETRNQIYSHLVEKVRHAYVVPRNKGFMVTRHPLFRVSRQTRAEFANIQCNPAPITATFISTDVVDFNFSALQSFMNRLPKTADADDDPDAPKQTFKINITITAAWSAHPDSAALLRWFSSIKDKVRRGVELEPYDFVYTFKRVVDKEQTRRAMHQIMYNGEADGWLGGIKLAFDNWMENSPKPREDRRMEEEMRVAQAELDDYIDNVLDVDTDDDDVEPDYGRVAHAALPTRRMDT</sequence>
<comment type="caution">
    <text evidence="1">The sequence shown here is derived from an EMBL/GenBank/DDBJ whole genome shotgun (WGS) entry which is preliminary data.</text>
</comment>
<keyword evidence="2" id="KW-1185">Reference proteome</keyword>
<organism evidence="1 2">
    <name type="scientific">Vermiconidia calcicola</name>
    <dbReference type="NCBI Taxonomy" id="1690605"/>
    <lineage>
        <taxon>Eukaryota</taxon>
        <taxon>Fungi</taxon>
        <taxon>Dikarya</taxon>
        <taxon>Ascomycota</taxon>
        <taxon>Pezizomycotina</taxon>
        <taxon>Dothideomycetes</taxon>
        <taxon>Dothideomycetidae</taxon>
        <taxon>Mycosphaerellales</taxon>
        <taxon>Extremaceae</taxon>
        <taxon>Vermiconidia</taxon>
    </lineage>
</organism>
<evidence type="ECO:0000313" key="2">
    <source>
        <dbReference type="Proteomes" id="UP001281147"/>
    </source>
</evidence>
<proteinExistence type="predicted"/>
<evidence type="ECO:0000313" key="1">
    <source>
        <dbReference type="EMBL" id="KAK3724801.1"/>
    </source>
</evidence>
<protein>
    <submittedName>
        <fullName evidence="1">Uncharacterized protein</fullName>
    </submittedName>
</protein>